<accession>A0A5B9QRM8</accession>
<dbReference type="KEGG" id="rul:UC8_19980"/>
<sequence length="166" mass="18062">MCKQWMEPLEQMDGRLTLRILPYLVGVMAWLSGKAEGPPKKVPLLVPEHLRVFVAAEQRAEQRRRQRALEAAGKRIATGASPAMIVKPTCEPNCRCQLVGSDVDAVTGGDVLFKSGVFQESYSQPRSGGSIKPRARALGIGRGEHPKLRSSDSENGLAIAALQLFV</sequence>
<organism evidence="1 2">
    <name type="scientific">Roseimaritima ulvae</name>
    <dbReference type="NCBI Taxonomy" id="980254"/>
    <lineage>
        <taxon>Bacteria</taxon>
        <taxon>Pseudomonadati</taxon>
        <taxon>Planctomycetota</taxon>
        <taxon>Planctomycetia</taxon>
        <taxon>Pirellulales</taxon>
        <taxon>Pirellulaceae</taxon>
        <taxon>Roseimaritima</taxon>
    </lineage>
</organism>
<name>A0A5B9QRM8_9BACT</name>
<gene>
    <name evidence="1" type="ORF">UC8_19980</name>
</gene>
<dbReference type="Proteomes" id="UP000325286">
    <property type="component" value="Chromosome"/>
</dbReference>
<protein>
    <submittedName>
        <fullName evidence="1">Uncharacterized protein</fullName>
    </submittedName>
</protein>
<dbReference type="AlphaFoldDB" id="A0A5B9QRM8"/>
<dbReference type="EMBL" id="CP042914">
    <property type="protein sequence ID" value="QEG39995.1"/>
    <property type="molecule type" value="Genomic_DNA"/>
</dbReference>
<evidence type="ECO:0000313" key="1">
    <source>
        <dbReference type="EMBL" id="QEG39995.1"/>
    </source>
</evidence>
<evidence type="ECO:0000313" key="2">
    <source>
        <dbReference type="Proteomes" id="UP000325286"/>
    </source>
</evidence>
<keyword evidence="2" id="KW-1185">Reference proteome</keyword>
<proteinExistence type="predicted"/>
<reference evidence="1 2" key="1">
    <citation type="submission" date="2019-08" db="EMBL/GenBank/DDBJ databases">
        <title>Deep-cultivation of Planctomycetes and their phenomic and genomic characterization uncovers novel biology.</title>
        <authorList>
            <person name="Wiegand S."/>
            <person name="Jogler M."/>
            <person name="Boedeker C."/>
            <person name="Pinto D."/>
            <person name="Vollmers J."/>
            <person name="Rivas-Marin E."/>
            <person name="Kohn T."/>
            <person name="Peeters S.H."/>
            <person name="Heuer A."/>
            <person name="Rast P."/>
            <person name="Oberbeckmann S."/>
            <person name="Bunk B."/>
            <person name="Jeske O."/>
            <person name="Meyerdierks A."/>
            <person name="Storesund J.E."/>
            <person name="Kallscheuer N."/>
            <person name="Luecker S."/>
            <person name="Lage O.M."/>
            <person name="Pohl T."/>
            <person name="Merkel B.J."/>
            <person name="Hornburger P."/>
            <person name="Mueller R.-W."/>
            <person name="Bruemmer F."/>
            <person name="Labrenz M."/>
            <person name="Spormann A.M."/>
            <person name="Op den Camp H."/>
            <person name="Overmann J."/>
            <person name="Amann R."/>
            <person name="Jetten M.S.M."/>
            <person name="Mascher T."/>
            <person name="Medema M.H."/>
            <person name="Devos D.P."/>
            <person name="Kaster A.-K."/>
            <person name="Ovreas L."/>
            <person name="Rohde M."/>
            <person name="Galperin M.Y."/>
            <person name="Jogler C."/>
        </authorList>
    </citation>
    <scope>NUCLEOTIDE SEQUENCE [LARGE SCALE GENOMIC DNA]</scope>
    <source>
        <strain evidence="1 2">UC8</strain>
    </source>
</reference>